<dbReference type="InterPro" id="IPR003781">
    <property type="entry name" value="CoA-bd"/>
</dbReference>
<dbReference type="Pfam" id="PF13549">
    <property type="entry name" value="ATP-grasp_5"/>
    <property type="match status" value="1"/>
</dbReference>
<dbReference type="EMBL" id="JAPFQL010000044">
    <property type="protein sequence ID" value="MDC5697831.1"/>
    <property type="molecule type" value="Genomic_DNA"/>
</dbReference>
<gene>
    <name evidence="5" type="ORF">OO014_11220</name>
</gene>
<dbReference type="Pfam" id="PF13607">
    <property type="entry name" value="Succ_CoA_lig"/>
    <property type="match status" value="1"/>
</dbReference>
<keyword evidence="6" id="KW-1185">Reference proteome</keyword>
<feature type="domain" description="N-acetyltransferase" evidence="4">
    <location>
        <begin position="47"/>
        <end position="197"/>
    </location>
</feature>
<evidence type="ECO:0000259" key="4">
    <source>
        <dbReference type="PROSITE" id="PS51186"/>
    </source>
</evidence>
<dbReference type="SUPFAM" id="SSF55729">
    <property type="entry name" value="Acyl-CoA N-acyltransferases (Nat)"/>
    <property type="match status" value="1"/>
</dbReference>
<dbReference type="RefSeq" id="WP_272462406.1">
    <property type="nucleotide sequence ID" value="NZ_JAPFQL010000044.1"/>
</dbReference>
<protein>
    <submittedName>
        <fullName evidence="5">Bifunctional GNAT family N-acetyltransferase/acetate--CoA ligase family protein</fullName>
    </submittedName>
</protein>
<dbReference type="SMART" id="SM00881">
    <property type="entry name" value="CoA_binding"/>
    <property type="match status" value="1"/>
</dbReference>
<evidence type="ECO:0000259" key="3">
    <source>
        <dbReference type="PROSITE" id="PS50975"/>
    </source>
</evidence>
<comment type="caution">
    <text evidence="5">The sequence shown here is derived from an EMBL/GenBank/DDBJ whole genome shotgun (WGS) entry which is preliminary data.</text>
</comment>
<dbReference type="PANTHER" id="PTHR42793:SF1">
    <property type="entry name" value="PEPTIDYL-LYSINE N-ACETYLTRANSFERASE PATZ"/>
    <property type="match status" value="1"/>
</dbReference>
<dbReference type="SUPFAM" id="SSF56059">
    <property type="entry name" value="Glutathione synthetase ATP-binding domain-like"/>
    <property type="match status" value="1"/>
</dbReference>
<keyword evidence="1" id="KW-0547">Nucleotide-binding</keyword>
<dbReference type="Gene3D" id="3.40.50.720">
    <property type="entry name" value="NAD(P)-binding Rossmann-like Domain"/>
    <property type="match status" value="1"/>
</dbReference>
<dbReference type="SUPFAM" id="SSF51735">
    <property type="entry name" value="NAD(P)-binding Rossmann-fold domains"/>
    <property type="match status" value="1"/>
</dbReference>
<proteinExistence type="predicted"/>
<dbReference type="InterPro" id="IPR011761">
    <property type="entry name" value="ATP-grasp"/>
</dbReference>
<dbReference type="InterPro" id="IPR000182">
    <property type="entry name" value="GNAT_dom"/>
</dbReference>
<dbReference type="SUPFAM" id="SSF52210">
    <property type="entry name" value="Succinyl-CoA synthetase domains"/>
    <property type="match status" value="2"/>
</dbReference>
<organism evidence="5 6">
    <name type="scientific">Intrasporangium calvum</name>
    <dbReference type="NCBI Taxonomy" id="53358"/>
    <lineage>
        <taxon>Bacteria</taxon>
        <taxon>Bacillati</taxon>
        <taxon>Actinomycetota</taxon>
        <taxon>Actinomycetes</taxon>
        <taxon>Micrococcales</taxon>
        <taxon>Intrasporangiaceae</taxon>
        <taxon>Intrasporangium</taxon>
    </lineage>
</organism>
<reference evidence="5 6" key="1">
    <citation type="submission" date="2022-11" db="EMBL/GenBank/DDBJ databases">
        <title>Anaerobic phenanthrene biodegradation by a DNRA strain PheN6.</title>
        <authorList>
            <person name="Zhang Z."/>
        </authorList>
    </citation>
    <scope>NUCLEOTIDE SEQUENCE [LARGE SCALE GENOMIC DNA]</scope>
    <source>
        <strain evidence="5 6">PheN6</strain>
    </source>
</reference>
<name>A0ABT5GJH1_9MICO</name>
<dbReference type="InterPro" id="IPR013815">
    <property type="entry name" value="ATP_grasp_subdomain_1"/>
</dbReference>
<dbReference type="InterPro" id="IPR016181">
    <property type="entry name" value="Acyl_CoA_acyltransferase"/>
</dbReference>
<dbReference type="Pfam" id="PF13380">
    <property type="entry name" value="CoA_binding_2"/>
    <property type="match status" value="1"/>
</dbReference>
<dbReference type="Gene3D" id="3.30.1490.20">
    <property type="entry name" value="ATP-grasp fold, A domain"/>
    <property type="match status" value="1"/>
</dbReference>
<evidence type="ECO:0000256" key="1">
    <source>
        <dbReference type="PROSITE-ProRule" id="PRU00409"/>
    </source>
</evidence>
<dbReference type="PROSITE" id="PS51186">
    <property type="entry name" value="GNAT"/>
    <property type="match status" value="1"/>
</dbReference>
<evidence type="ECO:0000313" key="5">
    <source>
        <dbReference type="EMBL" id="MDC5697831.1"/>
    </source>
</evidence>
<evidence type="ECO:0000256" key="2">
    <source>
        <dbReference type="SAM" id="MobiDB-lite"/>
    </source>
</evidence>
<dbReference type="Proteomes" id="UP001150259">
    <property type="component" value="Unassembled WGS sequence"/>
</dbReference>
<dbReference type="PANTHER" id="PTHR42793">
    <property type="entry name" value="COA BINDING DOMAIN CONTAINING PROTEIN"/>
    <property type="match status" value="1"/>
</dbReference>
<sequence length="908" mass="97209">MVGGSEMPSTSPVVGPGGSGVAAEPEDWPRPPIEWEADVVLRDGSVCHVRPIEPADADRLRQFHNRQSDESIYFRFFAPLRELSDRDVYRFTHVDYHDRVALVAILNGEIIGVGRFDRIDAASAEVAFNISDHMQGKGIGSVLLEHLAAIAPEVGITRFRAEVLPQNRKMLMVFKDAGYEVASHIEDGVVGLSFDILPTEQSKAVQLSREHRAESRSMRTMLFPEKVAIIGASRREESTGALVLRNLIRAGFAGELYPIHREAEEIQGLRAYPTIADAPGPVDLAVVVVPAADTVEVVEECGRAGVKALLVLSSGFAEAGEEGARLQERLRTSARGAGMRVVGPNSFGLINNEAGVRLNATLASIIPDEGRLGLFAQSGALGIAVLASAARRGLGISIFASAGNRVDVSGNDLMQYWIDDQDTTTVGLYLESMGNPRKFSRIARHLASVKPVIVVSSGVSQYAVPPGHRTRTPNVPPQAFDALLRQAGVIRVENVHQLFDVAQLTLHQPLPSGERIAIVGNSDALGSLSASAAESWGLRVTHGPVSLLPQASAEEFAEALDAAFSDPKVDSVVVAFIPPLVTPDEQVSLAVRNVVARHDKPCVATFLGMRGVDGGLRYTSGDGQERSVPSYAMPEDGIRALRSVTSYAQWRARDRGQPVAPVGIDRARATELLDAWLAESPDGRPLTRDEVRELLNTYGIRPWPAIEVSSVDEAVSAAEELSYPVILKSTSPVVRHQPGLVGVRADLGDPDAVRDAHASLTERLGPLGADRFVVQRMAVPGVSCVLKATEDPLFGPVISFSVAGPPTELLGDIAHRIPPLTDVDVTDLIDGVRAAPLLAGHRGAAPVHRAALADLVARLSVLKDDLRELASIELNPVNAWTGGVDVLGAEVVISPALVRKDQGRRSLT</sequence>
<accession>A0ABT5GJH1</accession>
<dbReference type="PROSITE" id="PS50975">
    <property type="entry name" value="ATP_GRASP"/>
    <property type="match status" value="1"/>
</dbReference>
<keyword evidence="5" id="KW-0436">Ligase</keyword>
<dbReference type="CDD" id="cd04301">
    <property type="entry name" value="NAT_SF"/>
    <property type="match status" value="1"/>
</dbReference>
<keyword evidence="1" id="KW-0067">ATP-binding</keyword>
<feature type="region of interest" description="Disordered" evidence="2">
    <location>
        <begin position="1"/>
        <end position="30"/>
    </location>
</feature>
<dbReference type="Gene3D" id="3.40.630.30">
    <property type="match status" value="1"/>
</dbReference>
<dbReference type="InterPro" id="IPR036291">
    <property type="entry name" value="NAD(P)-bd_dom_sf"/>
</dbReference>
<feature type="domain" description="ATP-grasp" evidence="3">
    <location>
        <begin position="692"/>
        <end position="728"/>
    </location>
</feature>
<dbReference type="GO" id="GO:0016874">
    <property type="term" value="F:ligase activity"/>
    <property type="evidence" value="ECO:0007669"/>
    <property type="project" value="UniProtKB-KW"/>
</dbReference>
<dbReference type="Gene3D" id="3.30.470.20">
    <property type="entry name" value="ATP-grasp fold, B domain"/>
    <property type="match status" value="1"/>
</dbReference>
<dbReference type="InterPro" id="IPR016102">
    <property type="entry name" value="Succinyl-CoA_synth-like"/>
</dbReference>
<evidence type="ECO:0000313" key="6">
    <source>
        <dbReference type="Proteomes" id="UP001150259"/>
    </source>
</evidence>
<dbReference type="Pfam" id="PF00583">
    <property type="entry name" value="Acetyltransf_1"/>
    <property type="match status" value="1"/>
</dbReference>
<dbReference type="Gene3D" id="3.40.50.261">
    <property type="entry name" value="Succinyl-CoA synthetase domains"/>
    <property type="match status" value="2"/>
</dbReference>
<dbReference type="InterPro" id="IPR032875">
    <property type="entry name" value="Succ_CoA_lig_flav_dom"/>
</dbReference>